<protein>
    <submittedName>
        <fullName evidence="1">Host invasion protein</fullName>
    </submittedName>
</protein>
<accession>O09450</accession>
<dbReference type="AlphaFoldDB" id="O09450"/>
<organism evidence="1">
    <name type="scientific">unidentified soil organism IB21</name>
    <dbReference type="NCBI Taxonomy" id="77596"/>
    <lineage>
        <taxon>unclassified sequences</taxon>
        <taxon>environmental samples</taxon>
    </lineage>
</organism>
<reference evidence="1" key="1">
    <citation type="submission" date="1997-04" db="EMBL/GenBank/DDBJ databases">
        <authorList>
            <person name="Tuteri A.F."/>
        </authorList>
    </citation>
    <scope>NUCLEOTIDE SEQUENCE</scope>
    <source>
        <strain evidence="1">Soil sample</strain>
    </source>
</reference>
<evidence type="ECO:0000313" key="1">
    <source>
        <dbReference type="EMBL" id="CAA72992.1"/>
    </source>
</evidence>
<proteinExistence type="predicted"/>
<dbReference type="EMBL" id="Y12323">
    <property type="protein sequence ID" value="CAA72992.1"/>
    <property type="molecule type" value="Genomic_DNA"/>
</dbReference>
<name>O09450_9ZZZZ</name>
<sequence>MAITVNHIFIRQSVRISMSTAMRTYAIHNQYSNPMQQIRTTGHTAEENTDIITSCHEARDLQPHVYQGISHNTTFIHQNERVIMANASTTIEIQRQNNNPETRTHQFETRQEQNIMLNPYWACHNQITNCRSHQTDGAELNMQTQDINYSSTCTTHRQAAHNTQGEMESQMASCSAMEPTCIAVECRNAISITTGYQKLHPQQIQMHPQAHMHQAALYMEIIIMINVIGSMELANINPFDAETNIHKSIAASNDIDYSENTMAHPMELIEICNTSDITQSAFATIDETAQATFLAIL</sequence>